<dbReference type="Pfam" id="PF01546">
    <property type="entry name" value="Peptidase_M20"/>
    <property type="match status" value="1"/>
</dbReference>
<feature type="binding site" evidence="1">
    <location>
        <position position="344"/>
    </location>
    <ligand>
        <name>Mn(2+)</name>
        <dbReference type="ChEBI" id="CHEBI:29035"/>
        <label>2</label>
    </ligand>
</feature>
<dbReference type="Gene3D" id="3.40.630.10">
    <property type="entry name" value="Zn peptidases"/>
    <property type="match status" value="1"/>
</dbReference>
<evidence type="ECO:0000259" key="2">
    <source>
        <dbReference type="Pfam" id="PF07687"/>
    </source>
</evidence>
<proteinExistence type="predicted"/>
<feature type="binding site" evidence="1">
    <location>
        <position position="155"/>
    </location>
    <ligand>
        <name>Mn(2+)</name>
        <dbReference type="ChEBI" id="CHEBI:29035"/>
        <label>2</label>
    </ligand>
</feature>
<dbReference type="PIRSF" id="PIRSF005962">
    <property type="entry name" value="Pept_M20D_amidohydro"/>
    <property type="match status" value="1"/>
</dbReference>
<keyword evidence="4" id="KW-0378">Hydrolase</keyword>
<keyword evidence="1" id="KW-0464">Manganese</keyword>
<reference evidence="4" key="1">
    <citation type="journal article" date="2020" name="mSystems">
        <title>Genome- and Community-Level Interaction Insights into Carbon Utilization and Element Cycling Functions of Hydrothermarchaeota in Hydrothermal Sediment.</title>
        <authorList>
            <person name="Zhou Z."/>
            <person name="Liu Y."/>
            <person name="Xu W."/>
            <person name="Pan J."/>
            <person name="Luo Z.H."/>
            <person name="Li M."/>
        </authorList>
    </citation>
    <scope>NUCLEOTIDE SEQUENCE [LARGE SCALE GENOMIC DNA]</scope>
    <source>
        <strain evidence="4">SpSt-604</strain>
        <strain evidence="3">SpSt-640</strain>
    </source>
</reference>
<gene>
    <name evidence="4" type="ORF">ENT72_00100</name>
    <name evidence="3" type="ORF">ENU12_02215</name>
</gene>
<protein>
    <submittedName>
        <fullName evidence="4">Amidohydrolase</fullName>
    </submittedName>
</protein>
<dbReference type="GO" id="GO:0016787">
    <property type="term" value="F:hydrolase activity"/>
    <property type="evidence" value="ECO:0007669"/>
    <property type="project" value="UniProtKB-KW"/>
</dbReference>
<comment type="caution">
    <text evidence="4">The sequence shown here is derived from an EMBL/GenBank/DDBJ whole genome shotgun (WGS) entry which is preliminary data.</text>
</comment>
<dbReference type="InterPro" id="IPR036264">
    <property type="entry name" value="Bact_exopeptidase_dim_dom"/>
</dbReference>
<dbReference type="EMBL" id="DSZT01000005">
    <property type="protein sequence ID" value="HGU41319.1"/>
    <property type="molecule type" value="Genomic_DNA"/>
</dbReference>
<dbReference type="PANTHER" id="PTHR11014">
    <property type="entry name" value="PEPTIDASE M20 FAMILY MEMBER"/>
    <property type="match status" value="1"/>
</dbReference>
<sequence>MVNMSNAISPVELRHKLHMSPEIAFNEYNTQQILTDALEKLGVKYEKVAKTGLVVVIERKPTKPSVLYRADMDALPIKEETGWEFASKNEGFMHACGHDIHMSVMYGVIKKVLEENIEGNYVFVFQPAEETIGGAKFVLDEMREKYKVKFATALHVTDEYELGEFASTNGTLFACAMEVTAKFKGLSAHIAQKEKGIDAIKKAVGFLSEFYDNPIDNATKGQRVLAGFGKIFGGSVRNAVADFAQIDGSIRGETLEIVLENFERLKKMAEKYEGSLEKGSLYPPVVNNANLFEVFKDFLNRNSYKFIDCGMKYTGEDFGFFTMKYPSIMFWAGVRTKNEIVGLHNPKFLPDDEVVPYLVDFMVKWLVELQSQF</sequence>
<feature type="binding site" evidence="1">
    <location>
        <position position="96"/>
    </location>
    <ligand>
        <name>Mn(2+)</name>
        <dbReference type="ChEBI" id="CHEBI:29035"/>
        <label>2</label>
    </ligand>
</feature>
<dbReference type="InterPro" id="IPR017439">
    <property type="entry name" value="Amidohydrolase"/>
</dbReference>
<dbReference type="EMBL" id="DTBH01000053">
    <property type="protein sequence ID" value="HGQ76745.1"/>
    <property type="molecule type" value="Genomic_DNA"/>
</dbReference>
<dbReference type="InterPro" id="IPR002933">
    <property type="entry name" value="Peptidase_M20"/>
</dbReference>
<organism evidence="4">
    <name type="scientific">Fervidobacterium pennivorans</name>
    <dbReference type="NCBI Taxonomy" id="93466"/>
    <lineage>
        <taxon>Bacteria</taxon>
        <taxon>Thermotogati</taxon>
        <taxon>Thermotogota</taxon>
        <taxon>Thermotogae</taxon>
        <taxon>Thermotogales</taxon>
        <taxon>Fervidobacteriaceae</taxon>
        <taxon>Fervidobacterium</taxon>
    </lineage>
</organism>
<feature type="domain" description="Peptidase M20 dimerisation" evidence="2">
    <location>
        <begin position="177"/>
        <end position="268"/>
    </location>
</feature>
<evidence type="ECO:0000256" key="1">
    <source>
        <dbReference type="PIRSR" id="PIRSR005962-1"/>
    </source>
</evidence>
<feature type="binding site" evidence="1">
    <location>
        <position position="130"/>
    </location>
    <ligand>
        <name>Mn(2+)</name>
        <dbReference type="ChEBI" id="CHEBI:29035"/>
        <label>2</label>
    </ligand>
</feature>
<keyword evidence="1" id="KW-0479">Metal-binding</keyword>
<dbReference type="PANTHER" id="PTHR11014:SF63">
    <property type="entry name" value="METALLOPEPTIDASE, PUTATIVE (AFU_ORTHOLOGUE AFUA_6G09600)-RELATED"/>
    <property type="match status" value="1"/>
</dbReference>
<evidence type="ECO:0000313" key="3">
    <source>
        <dbReference type="EMBL" id="HGQ76745.1"/>
    </source>
</evidence>
<comment type="cofactor">
    <cofactor evidence="1">
        <name>Mn(2+)</name>
        <dbReference type="ChEBI" id="CHEBI:29035"/>
    </cofactor>
    <text evidence="1">The Mn(2+) ion enhances activity.</text>
</comment>
<dbReference type="Pfam" id="PF07687">
    <property type="entry name" value="M20_dimer"/>
    <property type="match status" value="1"/>
</dbReference>
<dbReference type="SUPFAM" id="SSF55031">
    <property type="entry name" value="Bacterial exopeptidase dimerisation domain"/>
    <property type="match status" value="1"/>
</dbReference>
<dbReference type="InterPro" id="IPR011650">
    <property type="entry name" value="Peptidase_M20_dimer"/>
</dbReference>
<accession>A0A7C4RX39</accession>
<dbReference type="CDD" id="cd03886">
    <property type="entry name" value="M20_Acy1"/>
    <property type="match status" value="1"/>
</dbReference>
<dbReference type="GO" id="GO:0046872">
    <property type="term" value="F:metal ion binding"/>
    <property type="evidence" value="ECO:0007669"/>
    <property type="project" value="UniProtKB-KW"/>
</dbReference>
<name>A0A7C4RX39_FERPE</name>
<dbReference type="NCBIfam" id="TIGR01891">
    <property type="entry name" value="amidohydrolases"/>
    <property type="match status" value="1"/>
</dbReference>
<evidence type="ECO:0000313" key="4">
    <source>
        <dbReference type="EMBL" id="HGU41319.1"/>
    </source>
</evidence>
<dbReference type="SUPFAM" id="SSF53187">
    <property type="entry name" value="Zn-dependent exopeptidases"/>
    <property type="match status" value="1"/>
</dbReference>
<feature type="binding site" evidence="1">
    <location>
        <position position="98"/>
    </location>
    <ligand>
        <name>Mn(2+)</name>
        <dbReference type="ChEBI" id="CHEBI:29035"/>
        <label>2</label>
    </ligand>
</feature>
<dbReference type="Gene3D" id="3.30.70.360">
    <property type="match status" value="1"/>
</dbReference>
<dbReference type="AlphaFoldDB" id="A0A7C4RX39"/>